<dbReference type="VEuPathDB" id="FungiDB:I302_01585"/>
<dbReference type="STRING" id="1296100.A0A1B9GGA8"/>
<feature type="region of interest" description="Disordered" evidence="5">
    <location>
        <begin position="585"/>
        <end position="608"/>
    </location>
</feature>
<dbReference type="PANTHER" id="PTHR47936:SF1">
    <property type="entry name" value="PENTATRICOPEPTIDE REPEAT-CONTAINING PROTEIN GUN1, CHLOROPLASTIC"/>
    <property type="match status" value="1"/>
</dbReference>
<comment type="function">
    <text evidence="3">Regulates mitochondrial small subunit maturation by controlling 15S rRNA 5'-end processing. Localizes to the 5' precursor of the 15S rRNA in a position that is subsequently occupied by mS47 in the mature yeast mtSSU. Uses structure and sequence-specific RNA recognition, binding to a single-stranded region of the precursor and specifically recognizing bases -6 to -1. The exchange of Ccm1 for mS47 is coupled to the irreversible removal of precursor rRNA that is accompanied by conformational changes of the mitoribosomal proteins uS5m and mS26. These conformational changes signal completion of 5'-end rRNA processing through protection of the mature 5'-end of the 15S rRNA and stabilization of mS47. The removal of the 5' precursor together with the dissociation of Ccm1 may be catalyzed by the 5'-3' exoribonuclease Pet127. Involved in the specific removal of group I introns in mitochondrial encoded transcripts.</text>
</comment>
<evidence type="ECO:0000256" key="2">
    <source>
        <dbReference type="ARBA" id="ARBA00022737"/>
    </source>
</evidence>
<sequence>MSGSHLARKVIRLRSIRSRRFLHNYDHPPTPTIPYLSHLSPNSDPTRTFPLYQPPPPREYIPLTKETLAQLPSDESLNRQLKNRLTQKAIEGLPDLTEEDLKDFYADLVKTGVQDGMDGRLGIEGPEQQLKLPLDRREREDVLNTLEERLLGFGGSSQSAIEGGLVKVDGELRNAPKHYKIFAALAQLGSPEDSGPSGTSKSPAGVQRAVDIPLGLVSRREWNVLFEEFVQRGDARGAEALVDVMTLHGVPIDESKIDRIIQLHAAAGRVDEVGRLTAEMVNSGLAISDSHKDLFILSLLRHTPSHPQNAISQLTSAEQAGQPYPQSSYQVVLQHLTQPSRIFQPNSHTRALAWDLFANMRLSAHPTPTRELYTTMIRTCGDSAQPEPERARDLWIEMTENEKIQPTREEYSAIIRALGSTKKDYLEAFDLLRQMLAKHHDAIYTPFASEEEGLPKFSQYVPILETFTGLLEGTKRAGDLNRARWILTETVKLARTGKMLNSSEWKDGIDADLLSGVFMTYASWKPLVRRGAVKVKEDVNMKEEHAIEQDENNGSDVEAGQPLEKNTQQEEEWLDVNVMEELVESSRPRSEAIEDPSSSRPDLPLTPQSSADALREATALFRRILDDIASPSSPDVYLPFKDVKLGAKLINSYISVHMVHSPSLAATKNAYDEAWKAVSEFTKGSVKPNGWSYLQILEKCNHGTRGGMVDSDRSVASEWGKAVWEEYLVWSDKAQREIDSIPEQSMRERRRWLVGLGDRQIERTWKSSIRLFAMYDTPSRSLSILDKFHALYPPEDIIKTYRPLPETNLKIKLITPNSTPEANVPPYLLFDDIKILHEKLIKADDVRGIGKLMFLTKRYEGMLYKRRKWRLRGIGQVRERNRGKFAERERRRLEKGGVRGIAGGVNIDEVD</sequence>
<evidence type="ECO:0008006" key="9">
    <source>
        <dbReference type="Google" id="ProtNLM"/>
    </source>
</evidence>
<dbReference type="Proteomes" id="UP000092730">
    <property type="component" value="Chromosome 1"/>
</dbReference>
<comment type="subunit">
    <text evidence="4">Binds to mitochondrial small subunit 15S rRNA.</text>
</comment>
<evidence type="ECO:0000313" key="7">
    <source>
        <dbReference type="EMBL" id="WVW80899.1"/>
    </source>
</evidence>
<dbReference type="OrthoDB" id="5588846at2759"/>
<dbReference type="AlphaFoldDB" id="A0A1B9GGA8"/>
<dbReference type="InterPro" id="IPR011990">
    <property type="entry name" value="TPR-like_helical_dom_sf"/>
</dbReference>
<dbReference type="GeneID" id="30205984"/>
<proteinExistence type="inferred from homology"/>
<accession>A0A1B9GGA8</accession>
<reference evidence="6" key="3">
    <citation type="submission" date="2014-01" db="EMBL/GenBank/DDBJ databases">
        <title>Evolution of pathogenesis and genome organization in the Tremellales.</title>
        <authorList>
            <person name="Cuomo C."/>
            <person name="Litvintseva A."/>
            <person name="Heitman J."/>
            <person name="Chen Y."/>
            <person name="Sun S."/>
            <person name="Springer D."/>
            <person name="Dromer F."/>
            <person name="Young S."/>
            <person name="Zeng Q."/>
            <person name="Chapman S."/>
            <person name="Gujja S."/>
            <person name="Saif S."/>
            <person name="Birren B."/>
        </authorList>
    </citation>
    <scope>NUCLEOTIDE SEQUENCE</scope>
    <source>
        <strain evidence="6">CBS 10118</strain>
    </source>
</reference>
<organism evidence="6">
    <name type="scientific">Kwoniella bestiolae CBS 10118</name>
    <dbReference type="NCBI Taxonomy" id="1296100"/>
    <lineage>
        <taxon>Eukaryota</taxon>
        <taxon>Fungi</taxon>
        <taxon>Dikarya</taxon>
        <taxon>Basidiomycota</taxon>
        <taxon>Agaricomycotina</taxon>
        <taxon>Tremellomycetes</taxon>
        <taxon>Tremellales</taxon>
        <taxon>Cryptococcaceae</taxon>
        <taxon>Kwoniella</taxon>
    </lineage>
</organism>
<keyword evidence="2" id="KW-0677">Repeat</keyword>
<dbReference type="EMBL" id="KI894018">
    <property type="protein sequence ID" value="OCF30066.1"/>
    <property type="molecule type" value="Genomic_DNA"/>
</dbReference>
<gene>
    <name evidence="6" type="ORF">I302_01585</name>
    <name evidence="7" type="ORF">I302_102890</name>
</gene>
<evidence type="ECO:0000256" key="5">
    <source>
        <dbReference type="SAM" id="MobiDB-lite"/>
    </source>
</evidence>
<reference evidence="7" key="4">
    <citation type="submission" date="2024-02" db="EMBL/GenBank/DDBJ databases">
        <title>Comparative genomics of Cryptococcus and Kwoniella reveals pathogenesis evolution and contrasting modes of karyotype evolution via chromosome fusion or intercentromeric recombination.</title>
        <authorList>
            <person name="Coelho M.A."/>
            <person name="David-Palma M."/>
            <person name="Shea T."/>
            <person name="Bowers K."/>
            <person name="McGinley-Smith S."/>
            <person name="Mohammad A.W."/>
            <person name="Gnirke A."/>
            <person name="Yurkov A.M."/>
            <person name="Nowrousian M."/>
            <person name="Sun S."/>
            <person name="Cuomo C.A."/>
            <person name="Heitman J."/>
        </authorList>
    </citation>
    <scope>NUCLEOTIDE SEQUENCE</scope>
    <source>
        <strain evidence="7">CBS 10118</strain>
    </source>
</reference>
<keyword evidence="8" id="KW-1185">Reference proteome</keyword>
<evidence type="ECO:0000256" key="4">
    <source>
        <dbReference type="ARBA" id="ARBA00044511"/>
    </source>
</evidence>
<dbReference type="KEGG" id="kbi:30205984"/>
<protein>
    <recommendedName>
        <fullName evidence="9">Pentatricopeptide repeat domain-containing protein</fullName>
    </recommendedName>
</protein>
<evidence type="ECO:0000313" key="8">
    <source>
        <dbReference type="Proteomes" id="UP000092730"/>
    </source>
</evidence>
<dbReference type="Gene3D" id="1.25.40.10">
    <property type="entry name" value="Tetratricopeptide repeat domain"/>
    <property type="match status" value="2"/>
</dbReference>
<feature type="compositionally biased region" description="Polar residues" evidence="5">
    <location>
        <begin position="596"/>
        <end position="608"/>
    </location>
</feature>
<evidence type="ECO:0000256" key="1">
    <source>
        <dbReference type="ARBA" id="ARBA00006192"/>
    </source>
</evidence>
<comment type="similarity">
    <text evidence="1">Belongs to the CCM1 family.</text>
</comment>
<name>A0A1B9GGA8_9TREE</name>
<evidence type="ECO:0000313" key="6">
    <source>
        <dbReference type="EMBL" id="OCF30066.1"/>
    </source>
</evidence>
<reference evidence="6" key="1">
    <citation type="submission" date="2013-07" db="EMBL/GenBank/DDBJ databases">
        <title>The Genome Sequence of Cryptococcus bestiolae CBS10118.</title>
        <authorList>
            <consortium name="The Broad Institute Genome Sequencing Platform"/>
            <person name="Cuomo C."/>
            <person name="Litvintseva A."/>
            <person name="Chen Y."/>
            <person name="Heitman J."/>
            <person name="Sun S."/>
            <person name="Springer D."/>
            <person name="Dromer F."/>
            <person name="Young S.K."/>
            <person name="Zeng Q."/>
            <person name="Gargeya S."/>
            <person name="Fitzgerald M."/>
            <person name="Abouelleil A."/>
            <person name="Alvarado L."/>
            <person name="Berlin A.M."/>
            <person name="Chapman S.B."/>
            <person name="Dewar J."/>
            <person name="Goldberg J."/>
            <person name="Griggs A."/>
            <person name="Gujja S."/>
            <person name="Hansen M."/>
            <person name="Howarth C."/>
            <person name="Imamovic A."/>
            <person name="Larimer J."/>
            <person name="McCowan C."/>
            <person name="Murphy C."/>
            <person name="Pearson M."/>
            <person name="Priest M."/>
            <person name="Roberts A."/>
            <person name="Saif S."/>
            <person name="Shea T."/>
            <person name="Sykes S."/>
            <person name="Wortman J."/>
            <person name="Nusbaum C."/>
            <person name="Birren B."/>
        </authorList>
    </citation>
    <scope>NUCLEOTIDE SEQUENCE [LARGE SCALE GENOMIC DNA]</scope>
    <source>
        <strain evidence="6">CBS 10118</strain>
    </source>
</reference>
<evidence type="ECO:0000256" key="3">
    <source>
        <dbReference type="ARBA" id="ARBA00044493"/>
    </source>
</evidence>
<dbReference type="RefSeq" id="XP_019051136.1">
    <property type="nucleotide sequence ID" value="XM_019188258.1"/>
</dbReference>
<dbReference type="EMBL" id="CP144541">
    <property type="protein sequence ID" value="WVW80899.1"/>
    <property type="molecule type" value="Genomic_DNA"/>
</dbReference>
<dbReference type="PANTHER" id="PTHR47936">
    <property type="entry name" value="PPR_LONG DOMAIN-CONTAINING PROTEIN"/>
    <property type="match status" value="1"/>
</dbReference>
<reference evidence="7" key="2">
    <citation type="submission" date="2013-07" db="EMBL/GenBank/DDBJ databases">
        <authorList>
            <consortium name="The Broad Institute Genome Sequencing Platform"/>
            <person name="Cuomo C."/>
            <person name="Litvintseva A."/>
            <person name="Chen Y."/>
            <person name="Heitman J."/>
            <person name="Sun S."/>
            <person name="Springer D."/>
            <person name="Dromer F."/>
            <person name="Young S.K."/>
            <person name="Zeng Q."/>
            <person name="Gargeya S."/>
            <person name="Fitzgerald M."/>
            <person name="Abouelleil A."/>
            <person name="Alvarado L."/>
            <person name="Berlin A.M."/>
            <person name="Chapman S.B."/>
            <person name="Dewar J."/>
            <person name="Goldberg J."/>
            <person name="Griggs A."/>
            <person name="Gujja S."/>
            <person name="Hansen M."/>
            <person name="Howarth C."/>
            <person name="Imamovic A."/>
            <person name="Larimer J."/>
            <person name="McCowan C."/>
            <person name="Murphy C."/>
            <person name="Pearson M."/>
            <person name="Priest M."/>
            <person name="Roberts A."/>
            <person name="Saif S."/>
            <person name="Shea T."/>
            <person name="Sykes S."/>
            <person name="Wortman J."/>
            <person name="Nusbaum C."/>
            <person name="Birren B."/>
        </authorList>
    </citation>
    <scope>NUCLEOTIDE SEQUENCE</scope>
    <source>
        <strain evidence="7">CBS 10118</strain>
    </source>
</reference>